<dbReference type="Pfam" id="PF13838">
    <property type="entry name" value="Clathrin_H_link"/>
    <property type="match status" value="1"/>
</dbReference>
<dbReference type="GO" id="GO:0006898">
    <property type="term" value="P:receptor-mediated endocytosis"/>
    <property type="evidence" value="ECO:0007669"/>
    <property type="project" value="TreeGrafter"/>
</dbReference>
<dbReference type="InterPro" id="IPR016024">
    <property type="entry name" value="ARM-type_fold"/>
</dbReference>
<dbReference type="AlphaFoldDB" id="A0A158Q985"/>
<dbReference type="WBParaSite" id="EVEC_0000132901-mRNA-1">
    <property type="protein sequence ID" value="EVEC_0000132901-mRNA-1"/>
    <property type="gene ID" value="EVEC_0000132901"/>
</dbReference>
<dbReference type="GO" id="GO:0030130">
    <property type="term" value="C:clathrin coat of trans-Golgi network vesicle"/>
    <property type="evidence" value="ECO:0007669"/>
    <property type="project" value="InterPro"/>
</dbReference>
<proteinExistence type="predicted"/>
<dbReference type="PANTHER" id="PTHR10292:SF1">
    <property type="entry name" value="CLATHRIN HEAVY CHAIN"/>
    <property type="match status" value="1"/>
</dbReference>
<name>A0A158Q985_ENTVE</name>
<dbReference type="GO" id="GO:0030132">
    <property type="term" value="C:clathrin coat of coated pit"/>
    <property type="evidence" value="ECO:0007669"/>
    <property type="project" value="InterPro"/>
</dbReference>
<accession>A0A158Q985</accession>
<dbReference type="PANTHER" id="PTHR10292">
    <property type="entry name" value="CLATHRIN HEAVY CHAIN RELATED"/>
    <property type="match status" value="1"/>
</dbReference>
<dbReference type="GO" id="GO:0032051">
    <property type="term" value="F:clathrin light chain binding"/>
    <property type="evidence" value="ECO:0007669"/>
    <property type="project" value="TreeGrafter"/>
</dbReference>
<dbReference type="Gene3D" id="2.130.10.110">
    <property type="entry name" value="Clathrin heavy-chain terminal domain"/>
    <property type="match status" value="1"/>
</dbReference>
<dbReference type="GO" id="GO:0071439">
    <property type="term" value="C:clathrin complex"/>
    <property type="evidence" value="ECO:0007669"/>
    <property type="project" value="TreeGrafter"/>
</dbReference>
<sequence length="167" mass="19241">LVTKYDYVNLYNIETGDCICKNRISSDPIFISTEYTETAGIIFVNMKGQLLSVSINESNIIPYIKYTLEKPDLALRTPQTFQKFQCCAEQGGKPTLLLEYFDVLLKHGKLNSYETLEFCRYVLTQGKKELLEDQLREGKLEWSSESNDLAERYGVTVPTHLQEECFL</sequence>
<organism evidence="1">
    <name type="scientific">Enterobius vermicularis</name>
    <name type="common">Human pinworm</name>
    <dbReference type="NCBI Taxonomy" id="51028"/>
    <lineage>
        <taxon>Eukaryota</taxon>
        <taxon>Metazoa</taxon>
        <taxon>Ecdysozoa</taxon>
        <taxon>Nematoda</taxon>
        <taxon>Chromadorea</taxon>
        <taxon>Rhabditida</taxon>
        <taxon>Spirurina</taxon>
        <taxon>Oxyuridomorpha</taxon>
        <taxon>Oxyuroidea</taxon>
        <taxon>Oxyuridae</taxon>
        <taxon>Enterobius</taxon>
    </lineage>
</organism>
<dbReference type="GO" id="GO:0045334">
    <property type="term" value="C:clathrin-coated endocytic vesicle"/>
    <property type="evidence" value="ECO:0007669"/>
    <property type="project" value="TreeGrafter"/>
</dbReference>
<evidence type="ECO:0000313" key="1">
    <source>
        <dbReference type="WBParaSite" id="EVEC_0000132901-mRNA-1"/>
    </source>
</evidence>
<dbReference type="InterPro" id="IPR016025">
    <property type="entry name" value="Clathrin_H-chain_N"/>
</dbReference>
<reference evidence="1" key="1">
    <citation type="submission" date="2016-04" db="UniProtKB">
        <authorList>
            <consortium name="WormBaseParasite"/>
        </authorList>
    </citation>
    <scope>IDENTIFICATION</scope>
</reference>
<dbReference type="GO" id="GO:0005198">
    <property type="term" value="F:structural molecule activity"/>
    <property type="evidence" value="ECO:0007669"/>
    <property type="project" value="InterPro"/>
</dbReference>
<dbReference type="SUPFAM" id="SSF50989">
    <property type="entry name" value="Clathrin heavy-chain terminal domain"/>
    <property type="match status" value="1"/>
</dbReference>
<dbReference type="GO" id="GO:0005938">
    <property type="term" value="C:cell cortex"/>
    <property type="evidence" value="ECO:0007669"/>
    <property type="project" value="TreeGrafter"/>
</dbReference>
<dbReference type="GO" id="GO:0006886">
    <property type="term" value="P:intracellular protein transport"/>
    <property type="evidence" value="ECO:0007669"/>
    <property type="project" value="InterPro"/>
</dbReference>
<dbReference type="SUPFAM" id="SSF48371">
    <property type="entry name" value="ARM repeat"/>
    <property type="match status" value="1"/>
</dbReference>
<protein>
    <submittedName>
        <fullName evidence="1">LisH domain-containing protein</fullName>
    </submittedName>
</protein>